<evidence type="ECO:0000313" key="3">
    <source>
        <dbReference type="Proteomes" id="UP000245202"/>
    </source>
</evidence>
<dbReference type="PANTHER" id="PTHR12128:SF51">
    <property type="entry name" value="BLL4205 PROTEIN"/>
    <property type="match status" value="1"/>
</dbReference>
<evidence type="ECO:0000313" key="2">
    <source>
        <dbReference type="EMBL" id="GBG07596.1"/>
    </source>
</evidence>
<accession>A0A2R5ELQ6</accession>
<proteinExistence type="predicted"/>
<dbReference type="SMART" id="SM01130">
    <property type="entry name" value="DHDPS"/>
    <property type="match status" value="1"/>
</dbReference>
<dbReference type="SUPFAM" id="SSF51569">
    <property type="entry name" value="Aldolase"/>
    <property type="match status" value="1"/>
</dbReference>
<keyword evidence="1" id="KW-0456">Lyase</keyword>
<dbReference type="Pfam" id="PF00701">
    <property type="entry name" value="DHDPS"/>
    <property type="match status" value="1"/>
</dbReference>
<comment type="caution">
    <text evidence="2">The sequence shown here is derived from an EMBL/GenBank/DDBJ whole genome shotgun (WGS) entry which is preliminary data.</text>
</comment>
<dbReference type="Proteomes" id="UP000245202">
    <property type="component" value="Unassembled WGS sequence"/>
</dbReference>
<sequence length="356" mass="39748">MAAQSLSPELLKALQDGLVIPAHPLALDENRQLDENYQRALSRYYIASGAGGIAVGVHSTQFEIREPQHNLFETVLRMAAEEVDAAELDRPFIKVAGVCGGTEQAIGEAELAQKLGYDAALLSMGGLQGWSEDEILKRTERIAAIMPVIGFYLQPSVGGRIFSYEFWRAFAEIPNIVAIKMAPFNRYQTIDVVRAVCASSRRDEIALYTGNDDNIVADLLTTYRFNVDGETVEKPIVGGLLGHWAVWTNKAVELLEEIKAVRKEGVFSKEWLTRNIQVTDSNAAFFDPAHGFEGCIPGIHEVLRRQGLLRGTWCLNPDEKLSPGQSEEIDRVYEQYRHLHDDEFVKANLTKWLAND</sequence>
<dbReference type="InterPro" id="IPR002220">
    <property type="entry name" value="DapA-like"/>
</dbReference>
<dbReference type="RefSeq" id="WP_108992627.1">
    <property type="nucleotide sequence ID" value="NZ_BDQX01000098.1"/>
</dbReference>
<dbReference type="PANTHER" id="PTHR12128">
    <property type="entry name" value="DIHYDRODIPICOLINATE SYNTHASE"/>
    <property type="match status" value="1"/>
</dbReference>
<name>A0A2R5ELQ6_9BACL</name>
<dbReference type="EMBL" id="BDQX01000098">
    <property type="protein sequence ID" value="GBG07596.1"/>
    <property type="molecule type" value="Genomic_DNA"/>
</dbReference>
<evidence type="ECO:0000256" key="1">
    <source>
        <dbReference type="ARBA" id="ARBA00023239"/>
    </source>
</evidence>
<dbReference type="Gene3D" id="3.20.20.70">
    <property type="entry name" value="Aldolase class I"/>
    <property type="match status" value="1"/>
</dbReference>
<protein>
    <submittedName>
        <fullName evidence="2">Dihydrodipicolinate synthetase</fullName>
    </submittedName>
</protein>
<reference evidence="2 3" key="1">
    <citation type="submission" date="2017-08" db="EMBL/GenBank/DDBJ databases">
        <title>Substantial Increase in Enzyme Production by Combined Drug-Resistance Mutations in Paenibacillus agaridevorans.</title>
        <authorList>
            <person name="Tanaka Y."/>
            <person name="Funane K."/>
            <person name="Hosaka T."/>
            <person name="Shiwa Y."/>
            <person name="Fujita N."/>
            <person name="Miyazaki T."/>
            <person name="Yoshikawa H."/>
            <person name="Murakami K."/>
            <person name="Kasahara K."/>
            <person name="Inaoka T."/>
            <person name="Hiraga Y."/>
            <person name="Ochi K."/>
        </authorList>
    </citation>
    <scope>NUCLEOTIDE SEQUENCE [LARGE SCALE GENOMIC DNA]</scope>
    <source>
        <strain evidence="2 3">T-3040</strain>
    </source>
</reference>
<dbReference type="GO" id="GO:0008840">
    <property type="term" value="F:4-hydroxy-tetrahydrodipicolinate synthase activity"/>
    <property type="evidence" value="ECO:0007669"/>
    <property type="project" value="TreeGrafter"/>
</dbReference>
<dbReference type="CDD" id="cd00408">
    <property type="entry name" value="DHDPS-like"/>
    <property type="match status" value="1"/>
</dbReference>
<organism evidence="2 3">
    <name type="scientific">Paenibacillus agaridevorans</name>
    <dbReference type="NCBI Taxonomy" id="171404"/>
    <lineage>
        <taxon>Bacteria</taxon>
        <taxon>Bacillati</taxon>
        <taxon>Bacillota</taxon>
        <taxon>Bacilli</taxon>
        <taxon>Bacillales</taxon>
        <taxon>Paenibacillaceae</taxon>
        <taxon>Paenibacillus</taxon>
    </lineage>
</organism>
<gene>
    <name evidence="2" type="ORF">PAT3040_02152</name>
</gene>
<keyword evidence="3" id="KW-1185">Reference proteome</keyword>
<dbReference type="AlphaFoldDB" id="A0A2R5ELQ6"/>
<dbReference type="InterPro" id="IPR013785">
    <property type="entry name" value="Aldolase_TIM"/>
</dbReference>